<protein>
    <recommendedName>
        <fullName evidence="2">DUF4276 family protein</fullName>
    </recommendedName>
</protein>
<dbReference type="AlphaFoldDB" id="A0A450TQ05"/>
<proteinExistence type="predicted"/>
<organism evidence="1">
    <name type="scientific">Candidatus Kentrum sp. FW</name>
    <dbReference type="NCBI Taxonomy" id="2126338"/>
    <lineage>
        <taxon>Bacteria</taxon>
        <taxon>Pseudomonadati</taxon>
        <taxon>Pseudomonadota</taxon>
        <taxon>Gammaproteobacteria</taxon>
        <taxon>Candidatus Kentrum</taxon>
    </lineage>
</organism>
<dbReference type="InterPro" id="IPR025455">
    <property type="entry name" value="DUF4276"/>
</dbReference>
<dbReference type="EMBL" id="CAADFE010000020">
    <property type="protein sequence ID" value="VFJ69973.1"/>
    <property type="molecule type" value="Genomic_DNA"/>
</dbReference>
<dbReference type="Pfam" id="PF14103">
    <property type="entry name" value="DUF4276"/>
    <property type="match status" value="1"/>
</dbReference>
<sequence>MIRVVVIVEGKTEVLFIKQILAPELASSVQLYPQTLNTSRRFKGGDVGFERLRSHAKNTLSQSSGPILTTFLDLYGLRTDFPAFRDIGEITDPLTRVTHLEEALHEAIVNESDCRPERFIPHIQPFEFEGLLFSDVDALCAAEPGWERSRATLTGIRDASKSPEHINDSYDTKPSKRLEDILSPKYRKTLHGPLAAKNIGLAMMERECAHFRQWMDRLRRLAG</sequence>
<name>A0A450TQ05_9GAMM</name>
<reference evidence="1" key="1">
    <citation type="submission" date="2019-02" db="EMBL/GenBank/DDBJ databases">
        <authorList>
            <person name="Gruber-Vodicka R. H."/>
            <person name="Seah K. B. B."/>
        </authorList>
    </citation>
    <scope>NUCLEOTIDE SEQUENCE</scope>
    <source>
        <strain evidence="1">BECK_BZ131</strain>
    </source>
</reference>
<evidence type="ECO:0008006" key="2">
    <source>
        <dbReference type="Google" id="ProtNLM"/>
    </source>
</evidence>
<evidence type="ECO:0000313" key="1">
    <source>
        <dbReference type="EMBL" id="VFJ69973.1"/>
    </source>
</evidence>
<accession>A0A450TQ05</accession>
<gene>
    <name evidence="1" type="ORF">BECKFW1821C_GA0114237_102045</name>
</gene>